<dbReference type="SMART" id="SM00235">
    <property type="entry name" value="ZnMc"/>
    <property type="match status" value="1"/>
</dbReference>
<accession>A0AAD5MI89</accession>
<dbReference type="PANTHER" id="PTHR10127">
    <property type="entry name" value="DISCOIDIN, CUB, EGF, LAMININ , AND ZINC METALLOPROTEASE DOMAIN CONTAINING"/>
    <property type="match status" value="1"/>
</dbReference>
<dbReference type="EC" id="3.4.24.-" evidence="3"/>
<feature type="transmembrane region" description="Helical" evidence="5">
    <location>
        <begin position="12"/>
        <end position="34"/>
    </location>
</feature>
<comment type="cofactor">
    <cofactor evidence="2 3">
        <name>Zn(2+)</name>
        <dbReference type="ChEBI" id="CHEBI:29105"/>
    </cofactor>
    <text evidence="2 3">Binds 1 zinc ion per subunit.</text>
</comment>
<evidence type="ECO:0000256" key="2">
    <source>
        <dbReference type="PROSITE-ProRule" id="PRU01211"/>
    </source>
</evidence>
<keyword evidence="1" id="KW-1015">Disulfide bond</keyword>
<dbReference type="GO" id="GO:0008270">
    <property type="term" value="F:zinc ion binding"/>
    <property type="evidence" value="ECO:0007669"/>
    <property type="project" value="UniProtKB-UniRule"/>
</dbReference>
<dbReference type="AlphaFoldDB" id="A0AAD5MI89"/>
<keyword evidence="2 3" id="KW-0482">Metalloprotease</keyword>
<evidence type="ECO:0000256" key="4">
    <source>
        <dbReference type="SAM" id="MobiDB-lite"/>
    </source>
</evidence>
<dbReference type="InterPro" id="IPR024079">
    <property type="entry name" value="MetalloPept_cat_dom_sf"/>
</dbReference>
<evidence type="ECO:0000256" key="3">
    <source>
        <dbReference type="RuleBase" id="RU361183"/>
    </source>
</evidence>
<dbReference type="InterPro" id="IPR001506">
    <property type="entry name" value="Peptidase_M12A"/>
</dbReference>
<dbReference type="EMBL" id="JAHQIW010003053">
    <property type="protein sequence ID" value="KAJ1357158.1"/>
    <property type="molecule type" value="Genomic_DNA"/>
</dbReference>
<reference evidence="7" key="1">
    <citation type="submission" date="2021-06" db="EMBL/GenBank/DDBJ databases">
        <title>Parelaphostrongylus tenuis whole genome reference sequence.</title>
        <authorList>
            <person name="Garwood T.J."/>
            <person name="Larsen P.A."/>
            <person name="Fountain-Jones N.M."/>
            <person name="Garbe J.R."/>
            <person name="Macchietto M.G."/>
            <person name="Kania S.A."/>
            <person name="Gerhold R.W."/>
            <person name="Richards J.E."/>
            <person name="Wolf T.M."/>
        </authorList>
    </citation>
    <scope>NUCLEOTIDE SEQUENCE</scope>
    <source>
        <strain evidence="7">MNPRO001-30</strain>
        <tissue evidence="7">Meninges</tissue>
    </source>
</reference>
<feature type="domain" description="Peptidase M12A" evidence="6">
    <location>
        <begin position="70"/>
        <end position="276"/>
    </location>
</feature>
<evidence type="ECO:0000259" key="6">
    <source>
        <dbReference type="PROSITE" id="PS51864"/>
    </source>
</evidence>
<feature type="active site" evidence="2">
    <location>
        <position position="173"/>
    </location>
</feature>
<evidence type="ECO:0000313" key="8">
    <source>
        <dbReference type="Proteomes" id="UP001196413"/>
    </source>
</evidence>
<dbReference type="InterPro" id="IPR006026">
    <property type="entry name" value="Peptidase_Metallo"/>
</dbReference>
<feature type="compositionally biased region" description="Basic and acidic residues" evidence="4">
    <location>
        <begin position="283"/>
        <end position="292"/>
    </location>
</feature>
<protein>
    <recommendedName>
        <fullName evidence="3">Metalloendopeptidase</fullName>
        <ecNumber evidence="3">3.4.24.-</ecNumber>
    </recommendedName>
</protein>
<dbReference type="Pfam" id="PF01400">
    <property type="entry name" value="Astacin"/>
    <property type="match status" value="1"/>
</dbReference>
<dbReference type="Proteomes" id="UP001196413">
    <property type="component" value="Unassembled WGS sequence"/>
</dbReference>
<sequence>MALCVFLNSSTFCMMTLITLWRLMAFVGVVGLVFARGKTIDIFNGEGSDIVQPEEIDTLQNNGGSNRLRNAILSNSQRKWLKDEKGNVIIPYIIRGPYDRYERSVIIQAMMRIEENTCIKFRERQYESDFVDIRNRRGHGCYTSVGRYPGRNLLVLEANEESTCMEVHIVQHELLHVIGLWHEHMRYDRDKYIRVYYQNIVPGYEDQFEKVSPLQSSVYDIPYDYRSLMHYTKTAFARRGRISMETRDPSYMDVIGRQKDASTRDYQKVCKIYSCKKCLGGDTKPEDDDKKPSVTTSKPKPPTREKCSDAAPNFCALVSRMGMLNCYSGFFKQYCCYTCKVTAQEEDNWYSNYDDDFSGDFLI</sequence>
<dbReference type="CDD" id="cd04280">
    <property type="entry name" value="ZnMc_astacin_like"/>
    <property type="match status" value="1"/>
</dbReference>
<dbReference type="Gene3D" id="3.40.390.10">
    <property type="entry name" value="Collagenase (Catalytic Domain)"/>
    <property type="match status" value="1"/>
</dbReference>
<keyword evidence="2 3" id="KW-0645">Protease</keyword>
<dbReference type="PANTHER" id="PTHR10127:SF880">
    <property type="entry name" value="ZINC METALLOPROTEINASE NAS-5"/>
    <property type="match status" value="1"/>
</dbReference>
<dbReference type="PRINTS" id="PR00480">
    <property type="entry name" value="ASTACIN"/>
</dbReference>
<comment type="caution">
    <text evidence="2">Lacks conserved residue(s) required for the propagation of feature annotation.</text>
</comment>
<feature type="region of interest" description="Disordered" evidence="4">
    <location>
        <begin position="283"/>
        <end position="308"/>
    </location>
</feature>
<keyword evidence="5" id="KW-1133">Transmembrane helix</keyword>
<feature type="binding site" evidence="2">
    <location>
        <position position="172"/>
    </location>
    <ligand>
        <name>Zn(2+)</name>
        <dbReference type="ChEBI" id="CHEBI:29105"/>
        <note>catalytic</note>
    </ligand>
</feature>
<dbReference type="SUPFAM" id="SSF55486">
    <property type="entry name" value="Metalloproteases ('zincins'), catalytic domain"/>
    <property type="match status" value="1"/>
</dbReference>
<keyword evidence="5" id="KW-0812">Transmembrane</keyword>
<dbReference type="GO" id="GO:0004222">
    <property type="term" value="F:metalloendopeptidase activity"/>
    <property type="evidence" value="ECO:0007669"/>
    <property type="project" value="UniProtKB-UniRule"/>
</dbReference>
<evidence type="ECO:0000256" key="1">
    <source>
        <dbReference type="ARBA" id="ARBA00023157"/>
    </source>
</evidence>
<keyword evidence="5" id="KW-0472">Membrane</keyword>
<dbReference type="InterPro" id="IPR034035">
    <property type="entry name" value="Astacin-like_dom"/>
</dbReference>
<feature type="binding site" evidence="2">
    <location>
        <position position="176"/>
    </location>
    <ligand>
        <name>Zn(2+)</name>
        <dbReference type="ChEBI" id="CHEBI:29105"/>
        <note>catalytic</note>
    </ligand>
</feature>
<gene>
    <name evidence="7" type="ORF">KIN20_015229</name>
</gene>
<dbReference type="PROSITE" id="PS51864">
    <property type="entry name" value="ASTACIN"/>
    <property type="match status" value="1"/>
</dbReference>
<comment type="caution">
    <text evidence="7">The sequence shown here is derived from an EMBL/GenBank/DDBJ whole genome shotgun (WGS) entry which is preliminary data.</text>
</comment>
<keyword evidence="8" id="KW-1185">Reference proteome</keyword>
<organism evidence="7 8">
    <name type="scientific">Parelaphostrongylus tenuis</name>
    <name type="common">Meningeal worm</name>
    <dbReference type="NCBI Taxonomy" id="148309"/>
    <lineage>
        <taxon>Eukaryota</taxon>
        <taxon>Metazoa</taxon>
        <taxon>Ecdysozoa</taxon>
        <taxon>Nematoda</taxon>
        <taxon>Chromadorea</taxon>
        <taxon>Rhabditida</taxon>
        <taxon>Rhabditina</taxon>
        <taxon>Rhabditomorpha</taxon>
        <taxon>Strongyloidea</taxon>
        <taxon>Metastrongylidae</taxon>
        <taxon>Parelaphostrongylus</taxon>
    </lineage>
</organism>
<evidence type="ECO:0000256" key="5">
    <source>
        <dbReference type="SAM" id="Phobius"/>
    </source>
</evidence>
<keyword evidence="2 3" id="KW-0378">Hydrolase</keyword>
<dbReference type="GO" id="GO:0006508">
    <property type="term" value="P:proteolysis"/>
    <property type="evidence" value="ECO:0007669"/>
    <property type="project" value="UniProtKB-KW"/>
</dbReference>
<keyword evidence="2 3" id="KW-0479">Metal-binding</keyword>
<evidence type="ECO:0000313" key="7">
    <source>
        <dbReference type="EMBL" id="KAJ1357158.1"/>
    </source>
</evidence>
<feature type="binding site" evidence="2">
    <location>
        <position position="182"/>
    </location>
    <ligand>
        <name>Zn(2+)</name>
        <dbReference type="ChEBI" id="CHEBI:29105"/>
        <note>catalytic</note>
    </ligand>
</feature>
<name>A0AAD5MI89_PARTN</name>
<keyword evidence="2 3" id="KW-0862">Zinc</keyword>
<proteinExistence type="predicted"/>